<comment type="caution">
    <text evidence="1">The sequence shown here is derived from an EMBL/GenBank/DDBJ whole genome shotgun (WGS) entry which is preliminary data.</text>
</comment>
<protein>
    <submittedName>
        <fullName evidence="1">Uncharacterized protein</fullName>
    </submittedName>
</protein>
<dbReference type="Proteomes" id="UP000319663">
    <property type="component" value="Unassembled WGS sequence"/>
</dbReference>
<gene>
    <name evidence="1" type="ORF">MPDQ_007555</name>
</gene>
<dbReference type="EMBL" id="VIFY01000080">
    <property type="protein sequence ID" value="TQB71514.1"/>
    <property type="molecule type" value="Genomic_DNA"/>
</dbReference>
<evidence type="ECO:0000313" key="1">
    <source>
        <dbReference type="EMBL" id="TQB71514.1"/>
    </source>
</evidence>
<keyword evidence="2" id="KW-1185">Reference proteome</keyword>
<organism evidence="1 2">
    <name type="scientific">Monascus purpureus</name>
    <name type="common">Red mold</name>
    <name type="synonym">Monascus anka</name>
    <dbReference type="NCBI Taxonomy" id="5098"/>
    <lineage>
        <taxon>Eukaryota</taxon>
        <taxon>Fungi</taxon>
        <taxon>Dikarya</taxon>
        <taxon>Ascomycota</taxon>
        <taxon>Pezizomycotina</taxon>
        <taxon>Eurotiomycetes</taxon>
        <taxon>Eurotiomycetidae</taxon>
        <taxon>Eurotiales</taxon>
        <taxon>Aspergillaceae</taxon>
        <taxon>Monascus</taxon>
    </lineage>
</organism>
<accession>A0A507QVU1</accession>
<name>A0A507QVU1_MONPU</name>
<proteinExistence type="predicted"/>
<dbReference type="AlphaFoldDB" id="A0A507QVU1"/>
<evidence type="ECO:0000313" key="2">
    <source>
        <dbReference type="Proteomes" id="UP000319663"/>
    </source>
</evidence>
<sequence>MSHPELPHITPFRSEQGIAESMIRHTILPPRNGFDEHTRLNTARRHGALPAVGYRGPVLQRPSTIFQLQWTTDQVEDGDEDNGGYGKLHLQRSWRAVKEEAVRSTRTAMAMVAMGEESDCRDMPKTAQIVDEFGAGLRLCCV</sequence>
<reference evidence="1 2" key="1">
    <citation type="submission" date="2019-06" db="EMBL/GenBank/DDBJ databases">
        <title>Wine fermentation using esterase from Monascus purpureus.</title>
        <authorList>
            <person name="Geng C."/>
            <person name="Zhang Y."/>
        </authorList>
    </citation>
    <scope>NUCLEOTIDE SEQUENCE [LARGE SCALE GENOMIC DNA]</scope>
    <source>
        <strain evidence="1">HQ1</strain>
    </source>
</reference>